<feature type="domain" description="DUF8128" evidence="4">
    <location>
        <begin position="128"/>
        <end position="394"/>
    </location>
</feature>
<feature type="compositionally biased region" description="Basic and acidic residues" evidence="1">
    <location>
        <begin position="897"/>
        <end position="912"/>
    </location>
</feature>
<evidence type="ECO:0000256" key="2">
    <source>
        <dbReference type="SAM" id="Phobius"/>
    </source>
</evidence>
<dbReference type="EMBL" id="MFCV01000020">
    <property type="protein sequence ID" value="OGE32844.1"/>
    <property type="molecule type" value="Genomic_DNA"/>
</dbReference>
<reference evidence="5 6" key="1">
    <citation type="journal article" date="2016" name="Nat. Commun.">
        <title>Thousands of microbial genomes shed light on interconnected biogeochemical processes in an aquifer system.</title>
        <authorList>
            <person name="Anantharaman K."/>
            <person name="Brown C.T."/>
            <person name="Hug L.A."/>
            <person name="Sharon I."/>
            <person name="Castelle C.J."/>
            <person name="Probst A.J."/>
            <person name="Thomas B.C."/>
            <person name="Singh A."/>
            <person name="Wilkins M.J."/>
            <person name="Karaoz U."/>
            <person name="Brodie E.L."/>
            <person name="Williams K.H."/>
            <person name="Hubbard S.S."/>
            <person name="Banfield J.F."/>
        </authorList>
    </citation>
    <scope>NUCLEOTIDE SEQUENCE [LARGE SCALE GENOMIC DNA]</scope>
</reference>
<dbReference type="SUPFAM" id="SSF52540">
    <property type="entry name" value="P-loop containing nucleoside triphosphate hydrolases"/>
    <property type="match status" value="1"/>
</dbReference>
<keyword evidence="2" id="KW-0472">Membrane</keyword>
<evidence type="ECO:0000259" key="3">
    <source>
        <dbReference type="Pfam" id="PF12696"/>
    </source>
</evidence>
<feature type="transmembrane region" description="Helical" evidence="2">
    <location>
        <begin position="266"/>
        <end position="283"/>
    </location>
</feature>
<feature type="region of interest" description="Disordered" evidence="1">
    <location>
        <begin position="897"/>
        <end position="928"/>
    </location>
</feature>
<protein>
    <submittedName>
        <fullName evidence="5">Uncharacterized protein</fullName>
    </submittedName>
</protein>
<dbReference type="InterPro" id="IPR058441">
    <property type="entry name" value="DUF8128"/>
</dbReference>
<dbReference type="AlphaFoldDB" id="A0A1F5JW77"/>
<sequence length="928" mass="105829">MVDKPADIYSKELLKNFSDGNYLAVIKDFFLLVWTFFPPFITKPISDFVGFIINLFSYLPYLYLLVVFVLGLLAIRLILRLKKIFNEESVLLEITPPAYIDKSAYTTQRLFEILHQELNWDRSWMDKLLGRKLKLSFEIVSSLHTGIRYLVRTTPNEAPNVKKHLTSFMSSLKIKEVEDYIEKKKGLRKKVLEFGLKKHFAYPLQKLDMFIEHDPIAFLTGMMTKLSPDELISFQIVISPTKTNETNKINNMILGNENVLKYLDRIRYPAFLIPITFTISILIKMCLEIGKQVEWFLNSIAHSKARPSYAASPDYQFQQNQFQYQMQLRPARVITPFEEETVKSIKEKIDQPLFETSLRLLAIVSDKKSLNQRTKGFTSTMTSFSVPKYQSIIVKNNIPLIYDLVFGKLKMLNFQKRLLSLVSDNGSSLLSASEVSSFYHFPFTRTTQTENIVKSYSDDLSAPLSLKQGRDLAVVFGVNRYGGDETPIGLTEEERKTHAYIIGRTGGGKTTLMSSMAIQDILKGEGLAFIDPDGDVSELLVSSIPKERINDFVYFNPRDMDNPIGINLLELTPGLSENEADLEKEVVAEGVISLFRKVFSKDERIEAHRIEYILRNAIHTAFTIPDRTIFTVYKLLNNPTYLKSVIKTLEDPDLLDFWKNEFGRAGDYQIVKMVGGVTAKIGRFLFSPIAKRILEQPKSTINFNEILNGKILICNLSAGKLGEDTSKLLGTTILTKIQQAALRRAEIPEEDRKQFHLYVDEFQDFATLSFAKMLSRVRKYGMDICMAEQSTAQQSDDNIVSTILANVTTLISFKTGNPEDEELMLAQFAPAVKMGQIMNLPRYKFYIKVSATDAEAAFSGETIKIKIDKDLELIKKLIDSSRKNYAIKYVRAQKKVEVKEENTKPANDKLDKNTTNTTPKGGLPKKNR</sequence>
<evidence type="ECO:0000256" key="1">
    <source>
        <dbReference type="SAM" id="MobiDB-lite"/>
    </source>
</evidence>
<proteinExistence type="predicted"/>
<feature type="transmembrane region" description="Helical" evidence="2">
    <location>
        <begin position="61"/>
        <end position="79"/>
    </location>
</feature>
<accession>A0A1F5JW77</accession>
<feature type="domain" description="TraD/TraG TraM recognition site" evidence="3">
    <location>
        <begin position="755"/>
        <end position="819"/>
    </location>
</feature>
<dbReference type="STRING" id="1797768.A3C59_04445"/>
<dbReference type="Gene3D" id="3.40.50.300">
    <property type="entry name" value="P-loop containing nucleotide triphosphate hydrolases"/>
    <property type="match status" value="2"/>
</dbReference>
<dbReference type="Proteomes" id="UP000176902">
    <property type="component" value="Unassembled WGS sequence"/>
</dbReference>
<feature type="transmembrane region" description="Helical" evidence="2">
    <location>
        <begin position="21"/>
        <end position="41"/>
    </location>
</feature>
<dbReference type="Pfam" id="PF12696">
    <property type="entry name" value="TraG-D_C"/>
    <property type="match status" value="1"/>
</dbReference>
<organism evidence="5 6">
    <name type="scientific">Candidatus Daviesbacteria bacterium RIFCSPHIGHO2_02_FULL_36_13</name>
    <dbReference type="NCBI Taxonomy" id="1797768"/>
    <lineage>
        <taxon>Bacteria</taxon>
        <taxon>Candidatus Daviesiibacteriota</taxon>
    </lineage>
</organism>
<gene>
    <name evidence="5" type="ORF">A3C59_04445</name>
</gene>
<evidence type="ECO:0000313" key="5">
    <source>
        <dbReference type="EMBL" id="OGE32844.1"/>
    </source>
</evidence>
<dbReference type="InterPro" id="IPR027417">
    <property type="entry name" value="P-loop_NTPase"/>
</dbReference>
<dbReference type="CDD" id="cd01127">
    <property type="entry name" value="TrwB_TraG_TraD_VirD4"/>
    <property type="match status" value="1"/>
</dbReference>
<name>A0A1F5JW77_9BACT</name>
<comment type="caution">
    <text evidence="5">The sequence shown here is derived from an EMBL/GenBank/DDBJ whole genome shotgun (WGS) entry which is preliminary data.</text>
</comment>
<dbReference type="PANTHER" id="PTHR30121">
    <property type="entry name" value="UNCHARACTERIZED PROTEIN YJGR-RELATED"/>
    <property type="match status" value="1"/>
</dbReference>
<keyword evidence="2" id="KW-1133">Transmembrane helix</keyword>
<dbReference type="InterPro" id="IPR032689">
    <property type="entry name" value="TraG-D_C"/>
</dbReference>
<keyword evidence="2" id="KW-0812">Transmembrane</keyword>
<dbReference type="Pfam" id="PF26449">
    <property type="entry name" value="DUF8128"/>
    <property type="match status" value="1"/>
</dbReference>
<dbReference type="InterPro" id="IPR051162">
    <property type="entry name" value="T4SS_component"/>
</dbReference>
<evidence type="ECO:0000259" key="4">
    <source>
        <dbReference type="Pfam" id="PF26449"/>
    </source>
</evidence>
<dbReference type="PANTHER" id="PTHR30121:SF6">
    <property type="entry name" value="SLR6007 PROTEIN"/>
    <property type="match status" value="1"/>
</dbReference>
<evidence type="ECO:0000313" key="6">
    <source>
        <dbReference type="Proteomes" id="UP000176902"/>
    </source>
</evidence>